<feature type="compositionally biased region" description="Pro residues" evidence="1">
    <location>
        <begin position="149"/>
        <end position="160"/>
    </location>
</feature>
<evidence type="ECO:0000313" key="3">
    <source>
        <dbReference type="Proteomes" id="UP000005225"/>
    </source>
</evidence>
<sequence>FVYMWHQILVSHLSGTWENKDIYRAQQRANRNWKCGISKGRRIHQVEGKEERKPNSALMRSWLQPCSFCLLQPWDQDSDTSTFGQILPAGVLSNVCVKTKEIMEVRLHMSQEDTTDFSVSFSDSEHSHTDSSYTLDSTFSDSSSGNLMPAPPWDHVPPPHSTFSPHMKTPSPTLTSPSSLGDFLPLDLVPLLYCKFPMDHSLSPLHHTQGADPGLKPEGPVHTIFTGNPKLILDIDLLPKLSQTKDPTDPCVHNHTPPTLSASTPGGNSTMTPSKAN</sequence>
<reference evidence="2" key="2">
    <citation type="submission" date="2025-08" db="UniProtKB">
        <authorList>
            <consortium name="Ensembl"/>
        </authorList>
    </citation>
    <scope>IDENTIFICATION</scope>
</reference>
<feature type="compositionally biased region" description="Polar residues" evidence="1">
    <location>
        <begin position="130"/>
        <end position="146"/>
    </location>
</feature>
<dbReference type="Ensembl" id="ENSOGAT00000027916.1">
    <property type="protein sequence ID" value="ENSOGAP00000021633.1"/>
    <property type="gene ID" value="ENSOGAG00000026855.1"/>
</dbReference>
<dbReference type="AlphaFoldDB" id="H0XZU0"/>
<organism evidence="2 3">
    <name type="scientific">Otolemur garnettii</name>
    <name type="common">Small-eared galago</name>
    <name type="synonym">Garnett's greater bushbaby</name>
    <dbReference type="NCBI Taxonomy" id="30611"/>
    <lineage>
        <taxon>Eukaryota</taxon>
        <taxon>Metazoa</taxon>
        <taxon>Chordata</taxon>
        <taxon>Craniata</taxon>
        <taxon>Vertebrata</taxon>
        <taxon>Euteleostomi</taxon>
        <taxon>Mammalia</taxon>
        <taxon>Eutheria</taxon>
        <taxon>Euarchontoglires</taxon>
        <taxon>Primates</taxon>
        <taxon>Strepsirrhini</taxon>
        <taxon>Lorisiformes</taxon>
        <taxon>Galagidae</taxon>
        <taxon>Otolemur</taxon>
    </lineage>
</organism>
<feature type="region of interest" description="Disordered" evidence="1">
    <location>
        <begin position="119"/>
        <end position="174"/>
    </location>
</feature>
<feature type="compositionally biased region" description="Polar residues" evidence="1">
    <location>
        <begin position="256"/>
        <end position="277"/>
    </location>
</feature>
<dbReference type="Proteomes" id="UP000005225">
    <property type="component" value="Unassembled WGS sequence"/>
</dbReference>
<reference evidence="3" key="1">
    <citation type="submission" date="2011-03" db="EMBL/GenBank/DDBJ databases">
        <title>Version 3 of the genome sequence of Otolemur garnettii (Bushbaby).</title>
        <authorList>
            <consortium name="The Broad Institute Genome Sequencing Platform"/>
            <person name="Di Palma F."/>
            <person name="Johnson J."/>
            <person name="Lander E.S."/>
            <person name="Lindblad-Toh K."/>
            <person name="Jaffe D.B."/>
            <person name="Gnerre S."/>
            <person name="MacCallum I."/>
            <person name="Przybylski D."/>
            <person name="Ribeiro F.J."/>
            <person name="Burton J.N."/>
            <person name="Walker B.J."/>
            <person name="Sharpe T."/>
            <person name="Hall G."/>
        </authorList>
    </citation>
    <scope>NUCLEOTIDE SEQUENCE [LARGE SCALE GENOMIC DNA]</scope>
</reference>
<dbReference type="HOGENOM" id="CLU_1006624_0_0_1"/>
<dbReference type="InParanoid" id="H0XZU0"/>
<dbReference type="EMBL" id="AAQR03093851">
    <property type="status" value="NOT_ANNOTATED_CDS"/>
    <property type="molecule type" value="Genomic_DNA"/>
</dbReference>
<name>H0XZU0_OTOGA</name>
<dbReference type="STRING" id="30611.ENSOGAP00000021633"/>
<keyword evidence="3" id="KW-1185">Reference proteome</keyword>
<evidence type="ECO:0000256" key="1">
    <source>
        <dbReference type="SAM" id="MobiDB-lite"/>
    </source>
</evidence>
<accession>H0XZU0</accession>
<proteinExistence type="predicted"/>
<feature type="region of interest" description="Disordered" evidence="1">
    <location>
        <begin position="244"/>
        <end position="277"/>
    </location>
</feature>
<protein>
    <submittedName>
        <fullName evidence="2">Uncharacterized protein</fullName>
    </submittedName>
</protein>
<reference evidence="2" key="3">
    <citation type="submission" date="2025-09" db="UniProtKB">
        <authorList>
            <consortium name="Ensembl"/>
        </authorList>
    </citation>
    <scope>IDENTIFICATION</scope>
</reference>
<dbReference type="OMA" id="WRSHRRE"/>
<evidence type="ECO:0000313" key="2">
    <source>
        <dbReference type="Ensembl" id="ENSOGAP00000021633.1"/>
    </source>
</evidence>